<organism evidence="20 21">
    <name type="scientific">Corchorus olitorius</name>
    <dbReference type="NCBI Taxonomy" id="93759"/>
    <lineage>
        <taxon>Eukaryota</taxon>
        <taxon>Viridiplantae</taxon>
        <taxon>Streptophyta</taxon>
        <taxon>Embryophyta</taxon>
        <taxon>Tracheophyta</taxon>
        <taxon>Spermatophyta</taxon>
        <taxon>Magnoliopsida</taxon>
        <taxon>eudicotyledons</taxon>
        <taxon>Gunneridae</taxon>
        <taxon>Pentapetalae</taxon>
        <taxon>rosids</taxon>
        <taxon>malvids</taxon>
        <taxon>Malvales</taxon>
        <taxon>Malvaceae</taxon>
        <taxon>Grewioideae</taxon>
        <taxon>Apeibeae</taxon>
        <taxon>Corchorus</taxon>
    </lineage>
</organism>
<evidence type="ECO:0000256" key="11">
    <source>
        <dbReference type="ARBA" id="ARBA00022676"/>
    </source>
</evidence>
<dbReference type="SMART" id="SM00015">
    <property type="entry name" value="IQ"/>
    <property type="match status" value="2"/>
</dbReference>
<keyword evidence="16" id="KW-0472">Membrane</keyword>
<dbReference type="SUPFAM" id="SSF64356">
    <property type="entry name" value="SNARE-like"/>
    <property type="match status" value="1"/>
</dbReference>
<comment type="catalytic activity">
    <reaction evidence="1">
        <text>[(1-&gt;4)-alpha-D-glucosyl](n) + ADP-alpha-D-glucose = [(1-&gt;4)-alpha-D-glucosyl](n+1) + ADP + H(+)</text>
        <dbReference type="Rhea" id="RHEA:18189"/>
        <dbReference type="Rhea" id="RHEA-COMP:9584"/>
        <dbReference type="Rhea" id="RHEA-COMP:9587"/>
        <dbReference type="ChEBI" id="CHEBI:15378"/>
        <dbReference type="ChEBI" id="CHEBI:15444"/>
        <dbReference type="ChEBI" id="CHEBI:57498"/>
        <dbReference type="ChEBI" id="CHEBI:456216"/>
        <dbReference type="EC" id="2.4.1.21"/>
    </reaction>
</comment>
<dbReference type="GO" id="GO:0016020">
    <property type="term" value="C:membrane"/>
    <property type="evidence" value="ECO:0007669"/>
    <property type="project" value="UniProtKB-SubCell"/>
</dbReference>
<dbReference type="InterPro" id="IPR011835">
    <property type="entry name" value="GS/SS"/>
</dbReference>
<feature type="region of interest" description="Disordered" evidence="18">
    <location>
        <begin position="200"/>
        <end position="236"/>
    </location>
</feature>
<evidence type="ECO:0000256" key="8">
    <source>
        <dbReference type="ARBA" id="ARBA00012588"/>
    </source>
</evidence>
<evidence type="ECO:0000256" key="10">
    <source>
        <dbReference type="ARBA" id="ARBA00022640"/>
    </source>
</evidence>
<proteinExistence type="inferred from homology"/>
<dbReference type="Pfam" id="PF13178">
    <property type="entry name" value="DUF4005"/>
    <property type="match status" value="1"/>
</dbReference>
<keyword evidence="21" id="KW-1185">Reference proteome</keyword>
<dbReference type="GO" id="GO:0009501">
    <property type="term" value="C:amyloplast"/>
    <property type="evidence" value="ECO:0007669"/>
    <property type="project" value="UniProtKB-SubCell"/>
</dbReference>
<evidence type="ECO:0000256" key="6">
    <source>
        <dbReference type="ARBA" id="ARBA00008025"/>
    </source>
</evidence>
<dbReference type="CDD" id="cd23767">
    <property type="entry name" value="IQCD"/>
    <property type="match status" value="1"/>
</dbReference>
<dbReference type="GO" id="GO:0009011">
    <property type="term" value="F:alpha-1,4-glucan glucosyltransferase (ADP-glucose donor) activity"/>
    <property type="evidence" value="ECO:0007669"/>
    <property type="project" value="UniProtKB-EC"/>
</dbReference>
<keyword evidence="15" id="KW-0809">Transit peptide</keyword>
<dbReference type="PANTHER" id="PTHR45825">
    <property type="entry name" value="GRANULE-BOUND STARCH SYNTHASE 1, CHLOROPLASTIC/AMYLOPLASTIC"/>
    <property type="match status" value="1"/>
</dbReference>
<feature type="compositionally biased region" description="Polar residues" evidence="18">
    <location>
        <begin position="291"/>
        <end position="307"/>
    </location>
</feature>
<evidence type="ECO:0000256" key="18">
    <source>
        <dbReference type="SAM" id="MobiDB-lite"/>
    </source>
</evidence>
<dbReference type="HAMAP" id="MF_00484">
    <property type="entry name" value="Glycogen_synth"/>
    <property type="match status" value="1"/>
</dbReference>
<evidence type="ECO:0000256" key="4">
    <source>
        <dbReference type="ARBA" id="ARBA00004602"/>
    </source>
</evidence>
<evidence type="ECO:0000256" key="15">
    <source>
        <dbReference type="ARBA" id="ARBA00022946"/>
    </source>
</evidence>
<gene>
    <name evidence="20" type="ORF">COLO4_16770</name>
</gene>
<keyword evidence="13" id="KW-0112">Calmodulin-binding</keyword>
<evidence type="ECO:0000313" key="20">
    <source>
        <dbReference type="EMBL" id="OMO93628.1"/>
    </source>
</evidence>
<evidence type="ECO:0000256" key="7">
    <source>
        <dbReference type="ARBA" id="ARBA00010281"/>
    </source>
</evidence>
<dbReference type="PROSITE" id="PS50859">
    <property type="entry name" value="LONGIN"/>
    <property type="match status" value="1"/>
</dbReference>
<dbReference type="GO" id="GO:0019252">
    <property type="term" value="P:starch biosynthetic process"/>
    <property type="evidence" value="ECO:0007669"/>
    <property type="project" value="UniProtKB-UniPathway"/>
</dbReference>
<comment type="subcellular location">
    <subcellularLocation>
        <location evidence="3">Membrane</location>
    </subcellularLocation>
    <subcellularLocation>
        <location evidence="4">Plastid</location>
        <location evidence="4">Amyloplast</location>
    </subcellularLocation>
    <subcellularLocation>
        <location evidence="2">Plastid</location>
        <location evidence="2">Chloroplast</location>
    </subcellularLocation>
</comment>
<keyword evidence="9" id="KW-0150">Chloroplast</keyword>
<dbReference type="InterPro" id="IPR011012">
    <property type="entry name" value="Longin-like_dom_sf"/>
</dbReference>
<feature type="region of interest" description="Disordered" evidence="18">
    <location>
        <begin position="387"/>
        <end position="423"/>
    </location>
</feature>
<dbReference type="GO" id="GO:0009507">
    <property type="term" value="C:chloroplast"/>
    <property type="evidence" value="ECO:0007669"/>
    <property type="project" value="UniProtKB-SubCell"/>
</dbReference>
<dbReference type="PROSITE" id="PS50096">
    <property type="entry name" value="IQ"/>
    <property type="match status" value="2"/>
</dbReference>
<comment type="similarity">
    <text evidence="6">Belongs to the synaptobrevin family.</text>
</comment>
<keyword evidence="11" id="KW-0328">Glycosyltransferase</keyword>
<feature type="region of interest" description="Disordered" evidence="18">
    <location>
        <begin position="271"/>
        <end position="348"/>
    </location>
</feature>
<dbReference type="InterPro" id="IPR010908">
    <property type="entry name" value="Longin_dom"/>
</dbReference>
<keyword evidence="12" id="KW-0808">Transferase</keyword>
<comment type="similarity">
    <text evidence="7">Belongs to the glycosyltransferase 1 family. Bacterial/plant glycogen synthase subfamily.</text>
</comment>
<evidence type="ECO:0000256" key="9">
    <source>
        <dbReference type="ARBA" id="ARBA00022528"/>
    </source>
</evidence>
<dbReference type="Pfam" id="PF00534">
    <property type="entry name" value="Glycos_transf_1"/>
    <property type="match status" value="1"/>
</dbReference>
<dbReference type="Pfam" id="PF00612">
    <property type="entry name" value="IQ"/>
    <property type="match status" value="1"/>
</dbReference>
<dbReference type="NCBIfam" id="TIGR02095">
    <property type="entry name" value="glgA"/>
    <property type="match status" value="1"/>
</dbReference>
<dbReference type="InterPro" id="IPR001296">
    <property type="entry name" value="Glyco_trans_1"/>
</dbReference>
<keyword evidence="10" id="KW-0934">Plastid</keyword>
<evidence type="ECO:0000256" key="16">
    <source>
        <dbReference type="ARBA" id="ARBA00023136"/>
    </source>
</evidence>
<evidence type="ECO:0000256" key="1">
    <source>
        <dbReference type="ARBA" id="ARBA00001478"/>
    </source>
</evidence>
<accession>A0A1R3JFL8</accession>
<keyword evidence="17" id="KW-0035">Amyloplast</keyword>
<evidence type="ECO:0000256" key="13">
    <source>
        <dbReference type="ARBA" id="ARBA00022860"/>
    </source>
</evidence>
<dbReference type="Gene3D" id="3.40.50.2000">
    <property type="entry name" value="Glycogen Phosphorylase B"/>
    <property type="match status" value="2"/>
</dbReference>
<dbReference type="GO" id="GO:0005516">
    <property type="term" value="F:calmodulin binding"/>
    <property type="evidence" value="ECO:0007669"/>
    <property type="project" value="UniProtKB-KW"/>
</dbReference>
<dbReference type="UniPathway" id="UPA00152"/>
<dbReference type="CDD" id="cd03791">
    <property type="entry name" value="GT5_Glycogen_synthase_DULL1-like"/>
    <property type="match status" value="1"/>
</dbReference>
<evidence type="ECO:0000256" key="14">
    <source>
        <dbReference type="ARBA" id="ARBA00022922"/>
    </source>
</evidence>
<dbReference type="AlphaFoldDB" id="A0A1R3JFL8"/>
<feature type="compositionally biased region" description="Basic and acidic residues" evidence="18">
    <location>
        <begin position="410"/>
        <end position="423"/>
    </location>
</feature>
<dbReference type="OrthoDB" id="512920at2759"/>
<feature type="region of interest" description="Disordered" evidence="18">
    <location>
        <begin position="1087"/>
        <end position="1149"/>
    </location>
</feature>
<evidence type="ECO:0000256" key="2">
    <source>
        <dbReference type="ARBA" id="ARBA00004229"/>
    </source>
</evidence>
<dbReference type="InterPro" id="IPR013534">
    <property type="entry name" value="Starch_synth_cat_dom"/>
</dbReference>
<dbReference type="Proteomes" id="UP000187203">
    <property type="component" value="Unassembled WGS sequence"/>
</dbReference>
<keyword evidence="14" id="KW-0750">Starch biosynthesis</keyword>
<feature type="domain" description="Longin" evidence="19">
    <location>
        <begin position="963"/>
        <end position="1074"/>
    </location>
</feature>
<sequence length="1163" mass="128300">MGKKGSGWFSSVKKVFKSSSKDLPDKKKDQNVEKWPNEAPEVVSFEHFPAESSPDDITNDESTTSTPLHEDRSHAIAVAVATAAAAEAAVAAAQAAAKVVRLAGYGRHSKEERAATLIQSYYRGYLARRALRALKGLVRLQALVRGYNVRKQAQMTMRCMQALVRVQARVRARRLQLTHEKIIHKKVDANEEEEELRAMEELQRKPKSPLKKYDQSWDGGLQSSEKVKETASKKHDAVMRRERALAYAYSYQQQPQSGSFNVPSYMAPTQSAKAKVRGLGPVKQQRGPSAPQWNPSTKKASNCDSSSSGGGTSIYQAPRSPGPKNNGTRIPSRRLGGCSPDTAGGGEDWRLPIGSHGWPSRHLGFSHLLRRSFKNGKLTVVRSEEIGKGSGFGGLTDNSNSNAVEDEKLEEQKEPHGLKLGIDRDDSGSIIGLQLIPPSGEHEVIDSHEDVAADAEDKIEDIEEEKTPTRVTYNIVFVTSEAAPYSKTGGLGDVCGSLPIALARRGHRVMVVSPRYLNGTPADKNFEHAVDLDRRIKLSCFGGEQEVAFFHEYKEGVDWVFVDHPSYHRPGNPYGDIHGAFGDNQFRFTLLCHAACEAPLVLPLGGYTYGEKCLFLVNDWHAGLVPVLLASKYRPFGVYKDSRSILIIHNLAHQGVEPAATYKNLGLPSEWYGALEWVFPTWARTHALDTGEAVNILKGAIVTADRLLTVSKGYAWEITTVEGGYGLQELLSSRRSVLNGIANGIDVAEWDPSSDQHIAFHYSADDLSGKVQCKTALQKELGLPIRPECPLIGFIGRLDYQKGIDLIRWATPELMQYDVQFVMLGSGDPLYEDWMRSAEAAYRDKFRGWVGFNVPISHRITAGCDILLMPSRFEPCGLNQLYAMRYGTVPVVHATGGLRDTVENFNPYAAEGSGEGTGWTFSPLTKESMLEALRIAIMTYKEYKPTWEGLMKRGMQRDLTWESAAKQYEQGPIILAEFSSKEAGIETLAQKCIEKTPPFHSIFSHTVAGRTYTFLIDDPFAFFIISHEDLDKSESFWFLDRLKCAFEDFLGTGLIVGTDNLTPNCLQSHFNPVFSQIMASDLEFLKSPSKENRDPSEKSSSKGKRTGVAPLLGNPLKGLKKKKRSAALEVNGGEAKDAGGGGIGNGMENKVDMEASNALMVEN</sequence>
<dbReference type="GO" id="GO:0010021">
    <property type="term" value="P:amylopectin biosynthetic process"/>
    <property type="evidence" value="ECO:0007669"/>
    <property type="project" value="UniProtKB-ARBA"/>
</dbReference>
<reference evidence="21" key="1">
    <citation type="submission" date="2013-09" db="EMBL/GenBank/DDBJ databases">
        <title>Corchorus olitorius genome sequencing.</title>
        <authorList>
            <person name="Alam M."/>
            <person name="Haque M.S."/>
            <person name="Islam M.S."/>
            <person name="Emdad E.M."/>
            <person name="Islam M.M."/>
            <person name="Ahmed B."/>
            <person name="Halim A."/>
            <person name="Hossen Q.M.M."/>
            <person name="Hossain M.Z."/>
            <person name="Ahmed R."/>
            <person name="Khan M.M."/>
            <person name="Islam R."/>
            <person name="Rashid M.M."/>
            <person name="Khan S.A."/>
            <person name="Rahman M.S."/>
            <person name="Alam M."/>
            <person name="Yahiya A.S."/>
            <person name="Khan M.S."/>
            <person name="Azam M.S."/>
            <person name="Haque T."/>
            <person name="Lashkar M.Z.H."/>
            <person name="Akhand A.I."/>
            <person name="Morshed G."/>
            <person name="Roy S."/>
            <person name="Uddin K.S."/>
            <person name="Rabeya T."/>
            <person name="Hossain A.S."/>
            <person name="Chowdhury A."/>
            <person name="Snigdha A.R."/>
            <person name="Mortoza M.S."/>
            <person name="Matin S.A."/>
            <person name="Hoque S.M.E."/>
            <person name="Islam M.K."/>
            <person name="Roy D.K."/>
            <person name="Haider R."/>
            <person name="Moosa M.M."/>
            <person name="Elias S.M."/>
            <person name="Hasan A.M."/>
            <person name="Jahan S."/>
            <person name="Shafiuddin M."/>
            <person name="Mahmood N."/>
            <person name="Shommy N.S."/>
        </authorList>
    </citation>
    <scope>NUCLEOTIDE SEQUENCE [LARGE SCALE GENOMIC DNA]</scope>
    <source>
        <strain evidence="21">cv. O-4</strain>
    </source>
</reference>
<dbReference type="SUPFAM" id="SSF53756">
    <property type="entry name" value="UDP-Glycosyltransferase/glycogen phosphorylase"/>
    <property type="match status" value="1"/>
</dbReference>
<dbReference type="Gene3D" id="1.20.5.190">
    <property type="match status" value="1"/>
</dbReference>
<dbReference type="GO" id="GO:0004373">
    <property type="term" value="F:alpha-1,4-glucan glucosyltransferase (UDP-glucose donor) activity"/>
    <property type="evidence" value="ECO:0007669"/>
    <property type="project" value="InterPro"/>
</dbReference>
<evidence type="ECO:0000259" key="19">
    <source>
        <dbReference type="PROSITE" id="PS50859"/>
    </source>
</evidence>
<dbReference type="FunFam" id="3.40.50.2000:FF:000048">
    <property type="entry name" value="Starch synthase, chloroplastic/amyloplastic"/>
    <property type="match status" value="1"/>
</dbReference>
<dbReference type="InterPro" id="IPR025064">
    <property type="entry name" value="DUF4005"/>
</dbReference>
<dbReference type="InterPro" id="IPR000048">
    <property type="entry name" value="IQ_motif_EF-hand-BS"/>
</dbReference>
<name>A0A1R3JFL8_9ROSI</name>
<evidence type="ECO:0000256" key="12">
    <source>
        <dbReference type="ARBA" id="ARBA00022679"/>
    </source>
</evidence>
<dbReference type="STRING" id="93759.A0A1R3JFL8"/>
<feature type="compositionally biased region" description="Basic and acidic residues" evidence="18">
    <location>
        <begin position="1088"/>
        <end position="1100"/>
    </location>
</feature>
<dbReference type="Gene3D" id="3.30.450.50">
    <property type="entry name" value="Longin domain"/>
    <property type="match status" value="1"/>
</dbReference>
<feature type="compositionally biased region" description="Basic and acidic residues" evidence="18">
    <location>
        <begin position="19"/>
        <end position="36"/>
    </location>
</feature>
<feature type="region of interest" description="Disordered" evidence="18">
    <location>
        <begin position="18"/>
        <end position="71"/>
    </location>
</feature>
<dbReference type="Pfam" id="PF08323">
    <property type="entry name" value="Glyco_transf_5"/>
    <property type="match status" value="1"/>
</dbReference>
<comment type="pathway">
    <text evidence="5">Glycan biosynthesis; starch biosynthesis.</text>
</comment>
<feature type="compositionally biased region" description="Basic and acidic residues" evidence="18">
    <location>
        <begin position="225"/>
        <end position="236"/>
    </location>
</feature>
<evidence type="ECO:0000313" key="21">
    <source>
        <dbReference type="Proteomes" id="UP000187203"/>
    </source>
</evidence>
<evidence type="ECO:0000256" key="5">
    <source>
        <dbReference type="ARBA" id="ARBA00004727"/>
    </source>
</evidence>
<protein>
    <recommendedName>
        <fullName evidence="8">starch synthase</fullName>
        <ecNumber evidence="8">2.4.1.21</ecNumber>
    </recommendedName>
</protein>
<dbReference type="EC" id="2.4.1.21" evidence="8"/>
<dbReference type="EMBL" id="AWUE01016249">
    <property type="protein sequence ID" value="OMO93628.1"/>
    <property type="molecule type" value="Genomic_DNA"/>
</dbReference>
<evidence type="ECO:0000256" key="3">
    <source>
        <dbReference type="ARBA" id="ARBA00004370"/>
    </source>
</evidence>
<dbReference type="PANTHER" id="PTHR45825:SF11">
    <property type="entry name" value="ALPHA AMYLASE DOMAIN-CONTAINING PROTEIN"/>
    <property type="match status" value="1"/>
</dbReference>
<comment type="caution">
    <text evidence="20">The sequence shown here is derived from an EMBL/GenBank/DDBJ whole genome shotgun (WGS) entry which is preliminary data.</text>
</comment>
<evidence type="ECO:0000256" key="17">
    <source>
        <dbReference type="ARBA" id="ARBA00023234"/>
    </source>
</evidence>